<name>A0A9P4P061_9PEZI</name>
<dbReference type="AlphaFoldDB" id="A0A9P4P061"/>
<sequence length="65" mass="7403">MKPNYTIIAVMFFLFCFFVLVWILWTWLFNRDNKAIAQAVIESMNAKKIADSAKKAEDGKAGSAK</sequence>
<protein>
    <submittedName>
        <fullName evidence="2">Uncharacterized protein</fullName>
    </submittedName>
</protein>
<comment type="caution">
    <text evidence="2">The sequence shown here is derived from an EMBL/GenBank/DDBJ whole genome shotgun (WGS) entry which is preliminary data.</text>
</comment>
<proteinExistence type="predicted"/>
<evidence type="ECO:0000313" key="3">
    <source>
        <dbReference type="Proteomes" id="UP000800235"/>
    </source>
</evidence>
<keyword evidence="1" id="KW-0472">Membrane</keyword>
<dbReference type="EMBL" id="MU007016">
    <property type="protein sequence ID" value="KAF2434533.1"/>
    <property type="molecule type" value="Genomic_DNA"/>
</dbReference>
<dbReference type="Proteomes" id="UP000800235">
    <property type="component" value="Unassembled WGS sequence"/>
</dbReference>
<evidence type="ECO:0000256" key="1">
    <source>
        <dbReference type="SAM" id="Phobius"/>
    </source>
</evidence>
<keyword evidence="1" id="KW-0812">Transmembrane</keyword>
<reference evidence="2" key="1">
    <citation type="journal article" date="2020" name="Stud. Mycol.">
        <title>101 Dothideomycetes genomes: a test case for predicting lifestyles and emergence of pathogens.</title>
        <authorList>
            <person name="Haridas S."/>
            <person name="Albert R."/>
            <person name="Binder M."/>
            <person name="Bloem J."/>
            <person name="Labutti K."/>
            <person name="Salamov A."/>
            <person name="Andreopoulos B."/>
            <person name="Baker S."/>
            <person name="Barry K."/>
            <person name="Bills G."/>
            <person name="Bluhm B."/>
            <person name="Cannon C."/>
            <person name="Castanera R."/>
            <person name="Culley D."/>
            <person name="Daum C."/>
            <person name="Ezra D."/>
            <person name="Gonzalez J."/>
            <person name="Henrissat B."/>
            <person name="Kuo A."/>
            <person name="Liang C."/>
            <person name="Lipzen A."/>
            <person name="Lutzoni F."/>
            <person name="Magnuson J."/>
            <person name="Mondo S."/>
            <person name="Nolan M."/>
            <person name="Ohm R."/>
            <person name="Pangilinan J."/>
            <person name="Park H.-J."/>
            <person name="Ramirez L."/>
            <person name="Alfaro M."/>
            <person name="Sun H."/>
            <person name="Tritt A."/>
            <person name="Yoshinaga Y."/>
            <person name="Zwiers L.-H."/>
            <person name="Turgeon B."/>
            <person name="Goodwin S."/>
            <person name="Spatafora J."/>
            <person name="Crous P."/>
            <person name="Grigoriev I."/>
        </authorList>
    </citation>
    <scope>NUCLEOTIDE SEQUENCE</scope>
    <source>
        <strain evidence="2">CBS 130266</strain>
    </source>
</reference>
<accession>A0A9P4P061</accession>
<feature type="transmembrane region" description="Helical" evidence="1">
    <location>
        <begin position="6"/>
        <end position="28"/>
    </location>
</feature>
<keyword evidence="3" id="KW-1185">Reference proteome</keyword>
<evidence type="ECO:0000313" key="2">
    <source>
        <dbReference type="EMBL" id="KAF2434533.1"/>
    </source>
</evidence>
<gene>
    <name evidence="2" type="ORF">EJ08DRAFT_646486</name>
</gene>
<keyword evidence="1" id="KW-1133">Transmembrane helix</keyword>
<organism evidence="2 3">
    <name type="scientific">Tothia fuscella</name>
    <dbReference type="NCBI Taxonomy" id="1048955"/>
    <lineage>
        <taxon>Eukaryota</taxon>
        <taxon>Fungi</taxon>
        <taxon>Dikarya</taxon>
        <taxon>Ascomycota</taxon>
        <taxon>Pezizomycotina</taxon>
        <taxon>Dothideomycetes</taxon>
        <taxon>Pleosporomycetidae</taxon>
        <taxon>Venturiales</taxon>
        <taxon>Cylindrosympodiaceae</taxon>
        <taxon>Tothia</taxon>
    </lineage>
</organism>